<organism evidence="1 2">
    <name type="scientific">Dryococelus australis</name>
    <dbReference type="NCBI Taxonomy" id="614101"/>
    <lineage>
        <taxon>Eukaryota</taxon>
        <taxon>Metazoa</taxon>
        <taxon>Ecdysozoa</taxon>
        <taxon>Arthropoda</taxon>
        <taxon>Hexapoda</taxon>
        <taxon>Insecta</taxon>
        <taxon>Pterygota</taxon>
        <taxon>Neoptera</taxon>
        <taxon>Polyneoptera</taxon>
        <taxon>Phasmatodea</taxon>
        <taxon>Verophasmatodea</taxon>
        <taxon>Anareolatae</taxon>
        <taxon>Phasmatidae</taxon>
        <taxon>Eurycanthinae</taxon>
        <taxon>Dryococelus</taxon>
    </lineage>
</organism>
<dbReference type="InterPro" id="IPR051412">
    <property type="entry name" value="Formin_Homology_Diaphanous_sf"/>
</dbReference>
<reference evidence="1 2" key="1">
    <citation type="submission" date="2023-02" db="EMBL/GenBank/DDBJ databases">
        <title>LHISI_Scaffold_Assembly.</title>
        <authorList>
            <person name="Stuart O.P."/>
            <person name="Cleave R."/>
            <person name="Magrath M.J.L."/>
            <person name="Mikheyev A.S."/>
        </authorList>
    </citation>
    <scope>NUCLEOTIDE SEQUENCE [LARGE SCALE GENOMIC DNA]</scope>
    <source>
        <strain evidence="1">Daus_M_001</strain>
        <tissue evidence="1">Leg muscle</tissue>
    </source>
</reference>
<protein>
    <submittedName>
        <fullName evidence="1">Uncharacterized protein</fullName>
    </submittedName>
</protein>
<dbReference type="PANTHER" id="PTHR45691">
    <property type="entry name" value="PROTEIN DIAPHANOUS"/>
    <property type="match status" value="1"/>
</dbReference>
<dbReference type="SUPFAM" id="SSF48371">
    <property type="entry name" value="ARM repeat"/>
    <property type="match status" value="1"/>
</dbReference>
<proteinExistence type="predicted"/>
<gene>
    <name evidence="1" type="ORF">PR048_011299</name>
</gene>
<name>A0ABQ9HL63_9NEOP</name>
<dbReference type="InterPro" id="IPR016024">
    <property type="entry name" value="ARM-type_fold"/>
</dbReference>
<comment type="caution">
    <text evidence="1">The sequence shown here is derived from an EMBL/GenBank/DDBJ whole genome shotgun (WGS) entry which is preliminary data.</text>
</comment>
<dbReference type="Proteomes" id="UP001159363">
    <property type="component" value="Chromosome X"/>
</dbReference>
<keyword evidence="2" id="KW-1185">Reference proteome</keyword>
<sequence>MRLLSSEPLLREPIISLAPYHGLFSLPHSTVCADHLDNTCWSSVCIFQLLCEAYILQYQLFDVVSKLLGIGTSAVHMTNTYAVSVGGQQSSVACTLETISFKANCNSFRVFFIFISHLHSVSLLVPDVRMCTPVLLTLPPDIRLGCPAYVVGCCFTSVSAMLLIKEQNVIMSPAYFKLIEECVSQIVLHRGGCDPDFRANRRFQIDVQPLIDSLVGFVDFEKHKNNIQAYNRNYQKGDYISLYLAVNSFDWLPIFQMEDVNSVAVYLTSNLQLLINPCFPKSKFTKNKYPVKFSRDLIRLLIRRNIFTDFTKK</sequence>
<accession>A0ABQ9HL63</accession>
<evidence type="ECO:0000313" key="1">
    <source>
        <dbReference type="EMBL" id="KAJ8885103.1"/>
    </source>
</evidence>
<dbReference type="PANTHER" id="PTHR45691:SF6">
    <property type="entry name" value="PROTEIN DIAPHANOUS"/>
    <property type="match status" value="1"/>
</dbReference>
<dbReference type="EMBL" id="JARBHB010000004">
    <property type="protein sequence ID" value="KAJ8885103.1"/>
    <property type="molecule type" value="Genomic_DNA"/>
</dbReference>
<evidence type="ECO:0000313" key="2">
    <source>
        <dbReference type="Proteomes" id="UP001159363"/>
    </source>
</evidence>
<dbReference type="Gene3D" id="1.10.238.150">
    <property type="entry name" value="Formin, FH3 diaphanous domain"/>
    <property type="match status" value="1"/>
</dbReference>